<accession>A0A067M4P9</accession>
<dbReference type="Gene3D" id="3.80.10.10">
    <property type="entry name" value="Ribonuclease Inhibitor"/>
    <property type="match status" value="1"/>
</dbReference>
<dbReference type="AlphaFoldDB" id="A0A067M4P9"/>
<dbReference type="SUPFAM" id="SSF81383">
    <property type="entry name" value="F-box domain"/>
    <property type="match status" value="1"/>
</dbReference>
<dbReference type="STRING" id="930990.A0A067M4P9"/>
<protein>
    <submittedName>
        <fullName evidence="2">Uncharacterized protein</fullName>
    </submittedName>
</protein>
<dbReference type="Gene3D" id="1.20.1280.50">
    <property type="match status" value="1"/>
</dbReference>
<dbReference type="InterPro" id="IPR032675">
    <property type="entry name" value="LRR_dom_sf"/>
</dbReference>
<reference evidence="3" key="1">
    <citation type="journal article" date="2014" name="Proc. Natl. Acad. Sci. U.S.A.">
        <title>Extensive sampling of basidiomycete genomes demonstrates inadequacy of the white-rot/brown-rot paradigm for wood decay fungi.</title>
        <authorList>
            <person name="Riley R."/>
            <person name="Salamov A.A."/>
            <person name="Brown D.W."/>
            <person name="Nagy L.G."/>
            <person name="Floudas D."/>
            <person name="Held B.W."/>
            <person name="Levasseur A."/>
            <person name="Lombard V."/>
            <person name="Morin E."/>
            <person name="Otillar R."/>
            <person name="Lindquist E.A."/>
            <person name="Sun H."/>
            <person name="LaButti K.M."/>
            <person name="Schmutz J."/>
            <person name="Jabbour D."/>
            <person name="Luo H."/>
            <person name="Baker S.E."/>
            <person name="Pisabarro A.G."/>
            <person name="Walton J.D."/>
            <person name="Blanchette R.A."/>
            <person name="Henrissat B."/>
            <person name="Martin F."/>
            <person name="Cullen D."/>
            <person name="Hibbett D.S."/>
            <person name="Grigoriev I.V."/>
        </authorList>
    </citation>
    <scope>NUCLEOTIDE SEQUENCE [LARGE SCALE GENOMIC DNA]</scope>
    <source>
        <strain evidence="3">FD-172 SS1</strain>
    </source>
</reference>
<evidence type="ECO:0000313" key="2">
    <source>
        <dbReference type="EMBL" id="KDQ09690.1"/>
    </source>
</evidence>
<organism evidence="2 3">
    <name type="scientific">Botryobasidium botryosum (strain FD-172 SS1)</name>
    <dbReference type="NCBI Taxonomy" id="930990"/>
    <lineage>
        <taxon>Eukaryota</taxon>
        <taxon>Fungi</taxon>
        <taxon>Dikarya</taxon>
        <taxon>Basidiomycota</taxon>
        <taxon>Agaricomycotina</taxon>
        <taxon>Agaricomycetes</taxon>
        <taxon>Cantharellales</taxon>
        <taxon>Botryobasidiaceae</taxon>
        <taxon>Botryobasidium</taxon>
    </lineage>
</organism>
<sequence length="605" mass="67116">MSEIASAVVPSLLRDLIEHICRMRQCGVPVGSHWPAFAPSDTLVLSLLSPSASAPEGLASTSGSLSTLPIAQQCEIISTARDFAVAALSSHHQHLLSAVQDHHNRQQPIYRLPNEVLSIIFEFVGTWKPGPLGISHISKLWRQVALNTPSLWTTIHHHNLFLVNLFLHRSKSVPVDLDFSPDRLRLHPTSTQNSLCPQTDATMSGFAWTLRPYAHRLRSLHLSCSGISPRLLGQHLDMPVPMLHSLSVSSLDGRFRYSTAQREMPYNIFDGCTTRLRELILDDVCIPLASPIYTGLASIYLTYVSFIDSSPHDFTRRLAACPSLNHLHLHAVTFDTLAQSSVLHPVHLPHLKAMSFEELERDLICGILNSIKVPDSLRLSLMSLDEATLHDLLPPRADITQNLPNLCATRSLYIYGGQEYSLPKISGTFDFEFAGGGDTFVREVFFSISRIPFPMLKSLTISNLTKYIFDSVLFSHILEHLHTITSLTLERCPAAAAEMLTLTPSLRLCPSLQFIVLDTCRISGATAIAIARSRTSLDYTQGKGQMCLRKLIIRNGVGIDVDVMRTLQEFPIELEMHVDSDYDYADSDSDSESDFGSEPGSDSES</sequence>
<dbReference type="OrthoDB" id="3224747at2759"/>
<gene>
    <name evidence="2" type="ORF">BOTBODRAFT_58485</name>
</gene>
<evidence type="ECO:0000256" key="1">
    <source>
        <dbReference type="SAM" id="MobiDB-lite"/>
    </source>
</evidence>
<keyword evidence="3" id="KW-1185">Reference proteome</keyword>
<dbReference type="InterPro" id="IPR036047">
    <property type="entry name" value="F-box-like_dom_sf"/>
</dbReference>
<dbReference type="SUPFAM" id="SSF52047">
    <property type="entry name" value="RNI-like"/>
    <property type="match status" value="1"/>
</dbReference>
<feature type="region of interest" description="Disordered" evidence="1">
    <location>
        <begin position="582"/>
        <end position="605"/>
    </location>
</feature>
<name>A0A067M4P9_BOTB1</name>
<dbReference type="InParanoid" id="A0A067M4P9"/>
<dbReference type="EMBL" id="KL198075">
    <property type="protein sequence ID" value="KDQ09690.1"/>
    <property type="molecule type" value="Genomic_DNA"/>
</dbReference>
<dbReference type="HOGENOM" id="CLU_024199_1_2_1"/>
<dbReference type="Proteomes" id="UP000027195">
    <property type="component" value="Unassembled WGS sequence"/>
</dbReference>
<evidence type="ECO:0000313" key="3">
    <source>
        <dbReference type="Proteomes" id="UP000027195"/>
    </source>
</evidence>
<proteinExistence type="predicted"/>